<proteinExistence type="predicted"/>
<dbReference type="AlphaFoldDB" id="E3S5R4"/>
<dbReference type="HOGENOM" id="CLU_3107500_0_0_1"/>
<dbReference type="EMBL" id="GL537304">
    <property type="protein sequence ID" value="EFQ86685.1"/>
    <property type="molecule type" value="Genomic_DNA"/>
</dbReference>
<protein>
    <submittedName>
        <fullName evidence="1">Uncharacterized protein</fullName>
    </submittedName>
</protein>
<accession>E3S5R4</accession>
<name>E3S5R4_PYRTT</name>
<dbReference type="Proteomes" id="UP000001067">
    <property type="component" value="Unassembled WGS sequence"/>
</dbReference>
<organism evidence="2">
    <name type="scientific">Pyrenophora teres f. teres (strain 0-1)</name>
    <name type="common">Barley net blotch fungus</name>
    <name type="synonym">Drechslera teres f. teres</name>
    <dbReference type="NCBI Taxonomy" id="861557"/>
    <lineage>
        <taxon>Eukaryota</taxon>
        <taxon>Fungi</taxon>
        <taxon>Dikarya</taxon>
        <taxon>Ascomycota</taxon>
        <taxon>Pezizomycotina</taxon>
        <taxon>Dothideomycetes</taxon>
        <taxon>Pleosporomycetidae</taxon>
        <taxon>Pleosporales</taxon>
        <taxon>Pleosporineae</taxon>
        <taxon>Pleosporaceae</taxon>
        <taxon>Pyrenophora</taxon>
    </lineage>
</organism>
<evidence type="ECO:0000313" key="2">
    <source>
        <dbReference type="Proteomes" id="UP000001067"/>
    </source>
</evidence>
<keyword evidence="2" id="KW-1185">Reference proteome</keyword>
<reference evidence="1 2" key="1">
    <citation type="journal article" date="2010" name="Genome Biol.">
        <title>A first genome assembly of the barley fungal pathogen Pyrenophora teres f. teres.</title>
        <authorList>
            <person name="Ellwood S.R."/>
            <person name="Liu Z."/>
            <person name="Syme R.A."/>
            <person name="Lai Z."/>
            <person name="Hane J.K."/>
            <person name="Keiper F."/>
            <person name="Moffat C.S."/>
            <person name="Oliver R.P."/>
            <person name="Friesen T.L."/>
        </authorList>
    </citation>
    <scope>NUCLEOTIDE SEQUENCE [LARGE SCALE GENOMIC DNA]</scope>
    <source>
        <strain evidence="1 2">0-1</strain>
    </source>
</reference>
<sequence>MRLARRQLPKSVINASVVLSFLDEKCRFAEKVEQEKRDKELALLRLEEEVA</sequence>
<dbReference type="KEGG" id="pte:PTT_18006"/>
<evidence type="ECO:0000313" key="1">
    <source>
        <dbReference type="EMBL" id="EFQ86685.1"/>
    </source>
</evidence>
<gene>
    <name evidence="1" type="ORF">PTT_18006</name>
</gene>